<organism evidence="2 3">
    <name type="scientific">Ensete ventricosum</name>
    <name type="common">Abyssinian banana</name>
    <name type="synonym">Musa ensete</name>
    <dbReference type="NCBI Taxonomy" id="4639"/>
    <lineage>
        <taxon>Eukaryota</taxon>
        <taxon>Viridiplantae</taxon>
        <taxon>Streptophyta</taxon>
        <taxon>Embryophyta</taxon>
        <taxon>Tracheophyta</taxon>
        <taxon>Spermatophyta</taxon>
        <taxon>Magnoliopsida</taxon>
        <taxon>Liliopsida</taxon>
        <taxon>Zingiberales</taxon>
        <taxon>Musaceae</taxon>
        <taxon>Ensete</taxon>
    </lineage>
</organism>
<protein>
    <submittedName>
        <fullName evidence="2">Uncharacterized protein</fullName>
    </submittedName>
</protein>
<evidence type="ECO:0000256" key="1">
    <source>
        <dbReference type="SAM" id="MobiDB-lite"/>
    </source>
</evidence>
<evidence type="ECO:0000313" key="2">
    <source>
        <dbReference type="EMBL" id="RRT59234.1"/>
    </source>
</evidence>
<accession>A0A426Z5H9</accession>
<reference evidence="2 3" key="1">
    <citation type="journal article" date="2014" name="Agronomy (Basel)">
        <title>A Draft Genome Sequence for Ensete ventricosum, the Drought-Tolerant Tree Against Hunger.</title>
        <authorList>
            <person name="Harrison J."/>
            <person name="Moore K.A."/>
            <person name="Paszkiewicz K."/>
            <person name="Jones T."/>
            <person name="Grant M."/>
            <person name="Ambacheew D."/>
            <person name="Muzemil S."/>
            <person name="Studholme D.J."/>
        </authorList>
    </citation>
    <scope>NUCLEOTIDE SEQUENCE [LARGE SCALE GENOMIC DNA]</scope>
</reference>
<evidence type="ECO:0000313" key="3">
    <source>
        <dbReference type="Proteomes" id="UP000287651"/>
    </source>
</evidence>
<dbReference type="EMBL" id="AMZH03008312">
    <property type="protein sequence ID" value="RRT59234.1"/>
    <property type="molecule type" value="Genomic_DNA"/>
</dbReference>
<dbReference type="Proteomes" id="UP000287651">
    <property type="component" value="Unassembled WGS sequence"/>
</dbReference>
<comment type="caution">
    <text evidence="2">The sequence shown here is derived from an EMBL/GenBank/DDBJ whole genome shotgun (WGS) entry which is preliminary data.</text>
</comment>
<dbReference type="AlphaFoldDB" id="A0A426Z5H9"/>
<gene>
    <name evidence="2" type="ORF">B296_00043589</name>
</gene>
<feature type="compositionally biased region" description="Basic and acidic residues" evidence="1">
    <location>
        <begin position="20"/>
        <end position="31"/>
    </location>
</feature>
<feature type="region of interest" description="Disordered" evidence="1">
    <location>
        <begin position="1"/>
        <end position="41"/>
    </location>
</feature>
<proteinExistence type="predicted"/>
<sequence length="102" mass="11113">MRAMAFRATEATIEENEGNGGKRVEQQDRAVRKGSRSGNRGNRYCKRAVAEAGDVGEGREVIAVEDVGGGMDFGGWEEKEEGNIEGLATVGCVLPRADRRQW</sequence>
<name>A0A426Z5H9_ENSVE</name>